<dbReference type="CDD" id="cd00838">
    <property type="entry name" value="MPP_superfamily"/>
    <property type="match status" value="1"/>
</dbReference>
<dbReference type="InterPro" id="IPR029052">
    <property type="entry name" value="Metallo-depent_PP-like"/>
</dbReference>
<accession>A0A3B0ZLT6</accession>
<protein>
    <recommendedName>
        <fullName evidence="1">Calcineurin-like phosphoesterase domain-containing protein</fullName>
    </recommendedName>
</protein>
<dbReference type="Gene3D" id="3.60.21.10">
    <property type="match status" value="1"/>
</dbReference>
<reference evidence="2" key="1">
    <citation type="submission" date="2018-06" db="EMBL/GenBank/DDBJ databases">
        <authorList>
            <person name="Zhirakovskaya E."/>
        </authorList>
    </citation>
    <scope>NUCLEOTIDE SEQUENCE</scope>
</reference>
<name>A0A3B0ZLT6_9ZZZZ</name>
<dbReference type="PANTHER" id="PTHR42850:SF2">
    <property type="entry name" value="BLL5683 PROTEIN"/>
    <property type="match status" value="1"/>
</dbReference>
<gene>
    <name evidence="2" type="ORF">MNBD_GAMMA23-2281</name>
</gene>
<sequence length="514" mass="58823">MNLDNERTINIINAPEKSCYTTDIIVDILKLQSVNASYGHKFTGRPVTELICSNADLIKIKTEYNFAEHEARLFIEKSIKKERELKIHHPLKTWFLIIEKEEEGDKLIRIANISPLLQPLHQANEVLALNSKQDYLDLMISILDIYLRTAKNYELGVDLSLSNFAIDKANIVYYVDDEIDAWDTFSFLPHFIANIIRTQDWLIAENATFLGERTRTLLLKYFNDTHWSTVIAEELRDLFVSENKVDLREKVIHALYHGVVFNYQPKHTAKIIALLADPHANVEALETCLNYLDKRGISDAIVLGDIVGYGPYPQECIDLLRGREDFSIIRGNHDHAVVTGKKVSGSNSLAGWTLNWTQNNVSDEYREWLDGLPSYLTQGNWLAVHGSPRDKTFFNGYVYQMTYKENLDELQKRNIPLCFHGHTHIQKIYYRMKGNDLMTDDKTDVIKSAQHALICPGSIGQPRSGKAGVEFAIINIETLELEFQRLPYNIDKTIAAMTARHFPAALGERLLQGK</sequence>
<dbReference type="GO" id="GO:0016791">
    <property type="term" value="F:phosphatase activity"/>
    <property type="evidence" value="ECO:0007669"/>
    <property type="project" value="TreeGrafter"/>
</dbReference>
<dbReference type="InterPro" id="IPR050126">
    <property type="entry name" value="Ap4A_hydrolase"/>
</dbReference>
<dbReference type="AlphaFoldDB" id="A0A3B0ZLT6"/>
<dbReference type="GO" id="GO:0005737">
    <property type="term" value="C:cytoplasm"/>
    <property type="evidence" value="ECO:0007669"/>
    <property type="project" value="TreeGrafter"/>
</dbReference>
<evidence type="ECO:0000259" key="1">
    <source>
        <dbReference type="Pfam" id="PF12850"/>
    </source>
</evidence>
<evidence type="ECO:0000313" key="2">
    <source>
        <dbReference type="EMBL" id="VAW94505.1"/>
    </source>
</evidence>
<dbReference type="InterPro" id="IPR024654">
    <property type="entry name" value="Calcineurin-like_PHP_lpxH"/>
</dbReference>
<dbReference type="PANTHER" id="PTHR42850">
    <property type="entry name" value="METALLOPHOSPHOESTERASE"/>
    <property type="match status" value="1"/>
</dbReference>
<feature type="domain" description="Calcineurin-like phosphoesterase" evidence="1">
    <location>
        <begin position="272"/>
        <end position="478"/>
    </location>
</feature>
<dbReference type="EMBL" id="UOFT01000039">
    <property type="protein sequence ID" value="VAW94505.1"/>
    <property type="molecule type" value="Genomic_DNA"/>
</dbReference>
<dbReference type="Pfam" id="PF12850">
    <property type="entry name" value="Metallophos_2"/>
    <property type="match status" value="1"/>
</dbReference>
<proteinExistence type="predicted"/>
<organism evidence="2">
    <name type="scientific">hydrothermal vent metagenome</name>
    <dbReference type="NCBI Taxonomy" id="652676"/>
    <lineage>
        <taxon>unclassified sequences</taxon>
        <taxon>metagenomes</taxon>
        <taxon>ecological metagenomes</taxon>
    </lineage>
</organism>
<dbReference type="SUPFAM" id="SSF56300">
    <property type="entry name" value="Metallo-dependent phosphatases"/>
    <property type="match status" value="1"/>
</dbReference>